<organism evidence="1">
    <name type="scientific">Planktothricoides sp. SpSt-374</name>
    <dbReference type="NCBI Taxonomy" id="2282167"/>
    <lineage>
        <taxon>Bacteria</taxon>
        <taxon>Bacillati</taxon>
        <taxon>Cyanobacteriota</taxon>
        <taxon>Cyanophyceae</taxon>
        <taxon>Oscillatoriophycideae</taxon>
        <taxon>Oscillatoriales</taxon>
        <taxon>Oscillatoriaceae</taxon>
        <taxon>Planktothricoides</taxon>
    </lineage>
</organism>
<keyword evidence="1" id="KW-0378">Hydrolase</keyword>
<dbReference type="GO" id="GO:0006508">
    <property type="term" value="P:proteolysis"/>
    <property type="evidence" value="ECO:0007669"/>
    <property type="project" value="UniProtKB-KW"/>
</dbReference>
<sequence length="430" mass="48658">MKEVHESVPEPHFKGLEQYIRNATIKLYVNGLFTGTGFFISADGHVLTAYHCLGQQTEHIKLVTPFDGSVTAQLQTDKSPTEYDLAILKTSHQPSHYLPLARITREQLDKDNEVIAIGYPASHLPVNREAGSYKGYISRWRDDDRVELSDAVKGRGHSGGSVYHYASRRVVGVVTERYKEGVMVDSGLATRLDRLFEKWPELVDLNRETAQLWEQRLQALQRTDCKHPIVFAMLPPSEERAELWVALRQVFEEQWGCQVLTIQDRQYHDSTLGNLRAHLEQAAVFVAEVSEANPEVMFMLGAAQFALSQVPMVLLSRNPERLPPSLQGRGVVRYGGETTDWVTTLETQLSRIAPLQQVLTAPGREHFCSVTQLQGLVRLRLQENTWQRLQECYPTQEAWRLAHETRVAAVLGDQADLAGVVLKRVREGMP</sequence>
<dbReference type="InterPro" id="IPR009003">
    <property type="entry name" value="Peptidase_S1_PA"/>
</dbReference>
<dbReference type="AlphaFoldDB" id="A0A7C3VTC1"/>
<keyword evidence="1" id="KW-0645">Protease</keyword>
<dbReference type="EMBL" id="DSPX01000232">
    <property type="protein sequence ID" value="HGG03351.1"/>
    <property type="molecule type" value="Genomic_DNA"/>
</dbReference>
<protein>
    <submittedName>
        <fullName evidence="1">Serine protease</fullName>
    </submittedName>
</protein>
<name>A0A7C3VTC1_9CYAN</name>
<comment type="caution">
    <text evidence="1">The sequence shown here is derived from an EMBL/GenBank/DDBJ whole genome shotgun (WGS) entry which is preliminary data.</text>
</comment>
<dbReference type="GO" id="GO:0008233">
    <property type="term" value="F:peptidase activity"/>
    <property type="evidence" value="ECO:0007669"/>
    <property type="project" value="UniProtKB-KW"/>
</dbReference>
<accession>A0A7C3VTC1</accession>
<gene>
    <name evidence="1" type="ORF">ENR15_22610</name>
</gene>
<dbReference type="SUPFAM" id="SSF50494">
    <property type="entry name" value="Trypsin-like serine proteases"/>
    <property type="match status" value="1"/>
</dbReference>
<reference evidence="1" key="1">
    <citation type="journal article" date="2020" name="mSystems">
        <title>Genome- and Community-Level Interaction Insights into Carbon Utilization and Element Cycling Functions of Hydrothermarchaeota in Hydrothermal Sediment.</title>
        <authorList>
            <person name="Zhou Z."/>
            <person name="Liu Y."/>
            <person name="Xu W."/>
            <person name="Pan J."/>
            <person name="Luo Z.H."/>
            <person name="Li M."/>
        </authorList>
    </citation>
    <scope>NUCLEOTIDE SEQUENCE [LARGE SCALE GENOMIC DNA]</scope>
    <source>
        <strain evidence="1">SpSt-374</strain>
    </source>
</reference>
<dbReference type="Gene3D" id="2.40.10.10">
    <property type="entry name" value="Trypsin-like serine proteases"/>
    <property type="match status" value="2"/>
</dbReference>
<dbReference type="Pfam" id="PF13365">
    <property type="entry name" value="Trypsin_2"/>
    <property type="match status" value="1"/>
</dbReference>
<proteinExistence type="predicted"/>
<evidence type="ECO:0000313" key="1">
    <source>
        <dbReference type="EMBL" id="HGG03351.1"/>
    </source>
</evidence>
<dbReference type="InterPro" id="IPR043504">
    <property type="entry name" value="Peptidase_S1_PA_chymotrypsin"/>
</dbReference>